<dbReference type="GO" id="GO:0008725">
    <property type="term" value="F:DNA-3-methyladenine glycosylase activity"/>
    <property type="evidence" value="ECO:0007669"/>
    <property type="project" value="InterPro"/>
</dbReference>
<accession>A0A502DXW8</accession>
<reference evidence="2 3" key="1">
    <citation type="journal article" date="2019" name="Environ. Microbiol.">
        <title>Species interactions and distinct microbial communities in high Arctic permafrost affected cryosols are associated with the CH4 and CO2 gas fluxes.</title>
        <authorList>
            <person name="Altshuler I."/>
            <person name="Hamel J."/>
            <person name="Turney S."/>
            <person name="Magnuson E."/>
            <person name="Levesque R."/>
            <person name="Greer C."/>
            <person name="Whyte L.G."/>
        </authorList>
    </citation>
    <scope>NUCLEOTIDE SEQUENCE [LARGE SCALE GENOMIC DNA]</scope>
    <source>
        <strain evidence="2 3">S06.C</strain>
    </source>
</reference>
<protein>
    <submittedName>
        <fullName evidence="2">DNA-3-methyladenine glycosylase I</fullName>
    </submittedName>
</protein>
<dbReference type="InterPro" id="IPR005019">
    <property type="entry name" value="Adenine_glyco"/>
</dbReference>
<dbReference type="AlphaFoldDB" id="A0A502DXW8"/>
<organism evidence="2 3">
    <name type="scientific">Variovorax guangxiensis</name>
    <dbReference type="NCBI Taxonomy" id="1775474"/>
    <lineage>
        <taxon>Bacteria</taxon>
        <taxon>Pseudomonadati</taxon>
        <taxon>Pseudomonadota</taxon>
        <taxon>Betaproteobacteria</taxon>
        <taxon>Burkholderiales</taxon>
        <taxon>Comamonadaceae</taxon>
        <taxon>Variovorax</taxon>
    </lineage>
</organism>
<proteinExistence type="predicted"/>
<dbReference type="SUPFAM" id="SSF48150">
    <property type="entry name" value="DNA-glycosylase"/>
    <property type="match status" value="1"/>
</dbReference>
<feature type="binding site" evidence="1">
    <location>
        <position position="194"/>
    </location>
    <ligand>
        <name>Zn(2+)</name>
        <dbReference type="ChEBI" id="CHEBI:29105"/>
    </ligand>
</feature>
<dbReference type="RefSeq" id="WP_140837827.1">
    <property type="nucleotide sequence ID" value="NZ_RCZI01000001.1"/>
</dbReference>
<gene>
    <name evidence="2" type="ORF">EAH82_00110</name>
</gene>
<feature type="binding site" evidence="1">
    <location>
        <position position="34"/>
    </location>
    <ligand>
        <name>Zn(2+)</name>
        <dbReference type="ChEBI" id="CHEBI:29105"/>
    </ligand>
</feature>
<dbReference type="EMBL" id="RCZI01000001">
    <property type="protein sequence ID" value="TPG29954.1"/>
    <property type="molecule type" value="Genomic_DNA"/>
</dbReference>
<feature type="binding site" evidence="1">
    <location>
        <position position="198"/>
    </location>
    <ligand>
        <name>Zn(2+)</name>
        <dbReference type="ChEBI" id="CHEBI:29105"/>
    </ligand>
</feature>
<evidence type="ECO:0000256" key="1">
    <source>
        <dbReference type="PIRSR" id="PIRSR605019-1"/>
    </source>
</evidence>
<name>A0A502DXW8_9BURK</name>
<sequence length="215" mass="23917">MSDAGARADGLFAGADGALRCSWCEATPAYQHYHDHEWGFPVTDERRLFEKLCLEGFQAGLSWLTILNKRENFRAGFANFEAEKVVRFGDADVKRLLADAGIVRHRGKIESTINNAKRVLELREEFGSLAAYAWRFEPSPSSRPKQVTLAELRTFTTSAESIAMSKDLKKRGWSFVGPTTVYAFMQAMGLVNDHIEGCGARDAALAARKALTLPR</sequence>
<evidence type="ECO:0000313" key="2">
    <source>
        <dbReference type="EMBL" id="TPG29954.1"/>
    </source>
</evidence>
<dbReference type="Pfam" id="PF03352">
    <property type="entry name" value="Adenine_glyco"/>
    <property type="match status" value="1"/>
</dbReference>
<evidence type="ECO:0000313" key="3">
    <source>
        <dbReference type="Proteomes" id="UP000319212"/>
    </source>
</evidence>
<comment type="caution">
    <text evidence="2">The sequence shown here is derived from an EMBL/GenBank/DDBJ whole genome shotgun (WGS) entry which is preliminary data.</text>
</comment>
<keyword evidence="1" id="KW-0479">Metal-binding</keyword>
<dbReference type="OrthoDB" id="9807664at2"/>
<dbReference type="PANTHER" id="PTHR30037">
    <property type="entry name" value="DNA-3-METHYLADENINE GLYCOSYLASE 1"/>
    <property type="match status" value="1"/>
</dbReference>
<dbReference type="InterPro" id="IPR052891">
    <property type="entry name" value="DNA-3mA_glycosylase"/>
</dbReference>
<dbReference type="GO" id="GO:0046872">
    <property type="term" value="F:metal ion binding"/>
    <property type="evidence" value="ECO:0007669"/>
    <property type="project" value="UniProtKB-KW"/>
</dbReference>
<feature type="binding site" evidence="1">
    <location>
        <position position="21"/>
    </location>
    <ligand>
        <name>Zn(2+)</name>
        <dbReference type="ChEBI" id="CHEBI:29105"/>
    </ligand>
</feature>
<dbReference type="Gene3D" id="1.10.340.30">
    <property type="entry name" value="Hypothetical protein, domain 2"/>
    <property type="match status" value="1"/>
</dbReference>
<dbReference type="GO" id="GO:0006284">
    <property type="term" value="P:base-excision repair"/>
    <property type="evidence" value="ECO:0007669"/>
    <property type="project" value="InterPro"/>
</dbReference>
<dbReference type="PANTHER" id="PTHR30037:SF4">
    <property type="entry name" value="DNA-3-METHYLADENINE GLYCOSYLASE I"/>
    <property type="match status" value="1"/>
</dbReference>
<dbReference type="Proteomes" id="UP000319212">
    <property type="component" value="Unassembled WGS sequence"/>
</dbReference>
<keyword evidence="1" id="KW-0862">Zinc</keyword>
<dbReference type="InterPro" id="IPR011257">
    <property type="entry name" value="DNA_glycosylase"/>
</dbReference>